<dbReference type="InterPro" id="IPR036737">
    <property type="entry name" value="OmpA-like_sf"/>
</dbReference>
<dbReference type="Gene3D" id="3.30.1330.60">
    <property type="entry name" value="OmpA-like domain"/>
    <property type="match status" value="1"/>
</dbReference>
<dbReference type="GO" id="GO:0009279">
    <property type="term" value="C:cell outer membrane"/>
    <property type="evidence" value="ECO:0007669"/>
    <property type="project" value="UniProtKB-SubCell"/>
</dbReference>
<keyword evidence="6" id="KW-0812">Transmembrane</keyword>
<protein>
    <submittedName>
        <fullName evidence="8">Outer membrane protein OmpA-like peptidoglycan-associated protein</fullName>
    </submittedName>
</protein>
<proteinExistence type="predicted"/>
<keyword evidence="6" id="KW-1133">Transmembrane helix</keyword>
<accession>A0A2A9CUP4</accession>
<evidence type="ECO:0000256" key="4">
    <source>
        <dbReference type="PROSITE-ProRule" id="PRU00473"/>
    </source>
</evidence>
<dbReference type="PRINTS" id="PR01021">
    <property type="entry name" value="OMPADOMAIN"/>
</dbReference>
<dbReference type="Gene3D" id="3.40.1520.20">
    <property type="match status" value="1"/>
</dbReference>
<feature type="region of interest" description="Disordered" evidence="5">
    <location>
        <begin position="326"/>
        <end position="348"/>
    </location>
</feature>
<gene>
    <name evidence="8" type="ORF">ATK74_2443</name>
</gene>
<dbReference type="EMBL" id="PDJC01000001">
    <property type="protein sequence ID" value="PFG17866.1"/>
    <property type="molecule type" value="Genomic_DNA"/>
</dbReference>
<dbReference type="PROSITE" id="PS51123">
    <property type="entry name" value="OMPA_2"/>
    <property type="match status" value="1"/>
</dbReference>
<dbReference type="PANTHER" id="PTHR30329:SF21">
    <property type="entry name" value="LIPOPROTEIN YIAD-RELATED"/>
    <property type="match status" value="1"/>
</dbReference>
<evidence type="ECO:0000313" key="8">
    <source>
        <dbReference type="EMBL" id="PFG17866.1"/>
    </source>
</evidence>
<reference evidence="8 9" key="1">
    <citation type="submission" date="2017-10" db="EMBL/GenBank/DDBJ databases">
        <title>Sequencing the genomes of 1000 actinobacteria strains.</title>
        <authorList>
            <person name="Klenk H.-P."/>
        </authorList>
    </citation>
    <scope>NUCLEOTIDE SEQUENCE [LARGE SCALE GENOMIC DNA]</scope>
    <source>
        <strain evidence="8 9">DSM 15597</strain>
    </source>
</reference>
<dbReference type="Pfam" id="PF21923">
    <property type="entry name" value="BON_like"/>
    <property type="match status" value="1"/>
</dbReference>
<dbReference type="PANTHER" id="PTHR30329">
    <property type="entry name" value="STATOR ELEMENT OF FLAGELLAR MOTOR COMPLEX"/>
    <property type="match status" value="1"/>
</dbReference>
<evidence type="ECO:0000256" key="1">
    <source>
        <dbReference type="ARBA" id="ARBA00004442"/>
    </source>
</evidence>
<dbReference type="CDD" id="cd07185">
    <property type="entry name" value="OmpA_C-like"/>
    <property type="match status" value="1"/>
</dbReference>
<dbReference type="InterPro" id="IPR006665">
    <property type="entry name" value="OmpA-like"/>
</dbReference>
<dbReference type="RefSeq" id="WP_098461264.1">
    <property type="nucleotide sequence ID" value="NZ_PDJC01000001.1"/>
</dbReference>
<keyword evidence="9" id="KW-1185">Reference proteome</keyword>
<keyword evidence="3" id="KW-0998">Cell outer membrane</keyword>
<evidence type="ECO:0000256" key="6">
    <source>
        <dbReference type="SAM" id="Phobius"/>
    </source>
</evidence>
<feature type="transmembrane region" description="Helical" evidence="6">
    <location>
        <begin position="41"/>
        <end position="62"/>
    </location>
</feature>
<evidence type="ECO:0000256" key="3">
    <source>
        <dbReference type="ARBA" id="ARBA00023237"/>
    </source>
</evidence>
<evidence type="ECO:0000313" key="9">
    <source>
        <dbReference type="Proteomes" id="UP000226079"/>
    </source>
</evidence>
<name>A0A2A9CUP4_9ACTN</name>
<comment type="subcellular location">
    <subcellularLocation>
        <location evidence="1">Cell outer membrane</location>
    </subcellularLocation>
</comment>
<keyword evidence="2 4" id="KW-0472">Membrane</keyword>
<feature type="region of interest" description="Disordered" evidence="5">
    <location>
        <begin position="72"/>
        <end position="102"/>
    </location>
</feature>
<feature type="domain" description="OmpA-like" evidence="7">
    <location>
        <begin position="235"/>
        <end position="348"/>
    </location>
</feature>
<organism evidence="8 9">
    <name type="scientific">Propionicimonas paludicola</name>
    <dbReference type="NCBI Taxonomy" id="185243"/>
    <lineage>
        <taxon>Bacteria</taxon>
        <taxon>Bacillati</taxon>
        <taxon>Actinomycetota</taxon>
        <taxon>Actinomycetes</taxon>
        <taxon>Propionibacteriales</taxon>
        <taxon>Nocardioidaceae</taxon>
        <taxon>Propionicimonas</taxon>
    </lineage>
</organism>
<dbReference type="SUPFAM" id="SSF103088">
    <property type="entry name" value="OmpA-like"/>
    <property type="match status" value="1"/>
</dbReference>
<comment type="caution">
    <text evidence="8">The sequence shown here is derived from an EMBL/GenBank/DDBJ whole genome shotgun (WGS) entry which is preliminary data.</text>
</comment>
<evidence type="ECO:0000256" key="5">
    <source>
        <dbReference type="SAM" id="MobiDB-lite"/>
    </source>
</evidence>
<dbReference type="InterPro" id="IPR006664">
    <property type="entry name" value="OMP_bac"/>
</dbReference>
<dbReference type="Proteomes" id="UP000226079">
    <property type="component" value="Unassembled WGS sequence"/>
</dbReference>
<sequence length="348" mass="34250">MDAPDRAVSPQSAAAPAPMLSSEILAWHEVTRHYRRPLGGWWWAAAILVPLSLALVSAGFGIGSAATASAAGAPSATTPVTSSIPSTSTPVTSPSSSASATVPPATAVPFGLVRVGETVTVTGSFADQAAKKAAIQALQAALGAKITVADQTGIAAGSVGLSAEAAAALGGAFVLVPDLAVQFDGSIVTLSGTAPSEQAVAAAEHAVAVAYPAAGVRSELIAAVSSPVDCATLSGQVKAVAGTGQITFGNKKSALTTAGTKAVDAAARLLKACPKAAVVVYGYTDGLGTPEGNKKVSQQRADAVKKLLRKLGVSNPIAAKGRSGANLIADNSTPAGQAANRRAEISVG</sequence>
<dbReference type="OrthoDB" id="5166631at2"/>
<evidence type="ECO:0000256" key="2">
    <source>
        <dbReference type="ARBA" id="ARBA00023136"/>
    </source>
</evidence>
<dbReference type="InterPro" id="IPR050330">
    <property type="entry name" value="Bact_OuterMem_StrucFunc"/>
</dbReference>
<dbReference type="Pfam" id="PF00691">
    <property type="entry name" value="OmpA"/>
    <property type="match status" value="1"/>
</dbReference>
<evidence type="ECO:0000259" key="7">
    <source>
        <dbReference type="PROSITE" id="PS51123"/>
    </source>
</evidence>
<dbReference type="AlphaFoldDB" id="A0A2A9CUP4"/>
<dbReference type="InterPro" id="IPR054121">
    <property type="entry name" value="ArfA_BON-like"/>
</dbReference>